<dbReference type="Pfam" id="PF03729">
    <property type="entry name" value="DUF308"/>
    <property type="match status" value="1"/>
</dbReference>
<evidence type="ECO:0000256" key="1">
    <source>
        <dbReference type="SAM" id="Phobius"/>
    </source>
</evidence>
<organism evidence="2 3">
    <name type="scientific">Cellulomonas chitinilytica</name>
    <dbReference type="NCBI Taxonomy" id="398759"/>
    <lineage>
        <taxon>Bacteria</taxon>
        <taxon>Bacillati</taxon>
        <taxon>Actinomycetota</taxon>
        <taxon>Actinomycetes</taxon>
        <taxon>Micrococcales</taxon>
        <taxon>Cellulomonadaceae</taxon>
        <taxon>Cellulomonas</taxon>
    </lineage>
</organism>
<feature type="transmembrane region" description="Helical" evidence="1">
    <location>
        <begin position="12"/>
        <end position="35"/>
    </location>
</feature>
<dbReference type="Proteomes" id="UP000632740">
    <property type="component" value="Unassembled WGS sequence"/>
</dbReference>
<dbReference type="EMBL" id="BONK01000001">
    <property type="protein sequence ID" value="GIG19736.1"/>
    <property type="molecule type" value="Genomic_DNA"/>
</dbReference>
<reference evidence="2" key="1">
    <citation type="submission" date="2021-01" db="EMBL/GenBank/DDBJ databases">
        <title>Whole genome shotgun sequence of Cellulomonas chitinilytica NBRC 110799.</title>
        <authorList>
            <person name="Komaki H."/>
            <person name="Tamura T."/>
        </authorList>
    </citation>
    <scope>NUCLEOTIDE SEQUENCE</scope>
    <source>
        <strain evidence="2">NBRC 110799</strain>
    </source>
</reference>
<gene>
    <name evidence="2" type="ORF">Cch01nite_04600</name>
</gene>
<feature type="transmembrane region" description="Helical" evidence="1">
    <location>
        <begin position="68"/>
        <end position="86"/>
    </location>
</feature>
<proteinExistence type="predicted"/>
<name>A0A919NY29_9CELL</name>
<feature type="transmembrane region" description="Helical" evidence="1">
    <location>
        <begin position="153"/>
        <end position="172"/>
    </location>
</feature>
<evidence type="ECO:0008006" key="4">
    <source>
        <dbReference type="Google" id="ProtNLM"/>
    </source>
</evidence>
<evidence type="ECO:0000313" key="3">
    <source>
        <dbReference type="Proteomes" id="UP000632740"/>
    </source>
</evidence>
<sequence>MTSTVVVERRRTGLDVVLGLVLIVAGLVLLGDVAVATKISIWFIAWMTLISGILLLLGALLRIRSGGAIWAAVGGAILTAIGLFMIRNPTIGALTLTLLAGALFFTGGIVRIVMAFQAERYKALLAIGGLVSLALGVWVLVDPEAATEKLLGLLLGIQILVEGLTMATLGRLRVRKAASEPAPA</sequence>
<keyword evidence="3" id="KW-1185">Reference proteome</keyword>
<comment type="caution">
    <text evidence="2">The sequence shown here is derived from an EMBL/GenBank/DDBJ whole genome shotgun (WGS) entry which is preliminary data.</text>
</comment>
<dbReference type="PANTHER" id="PTHR34989">
    <property type="entry name" value="PROTEIN HDED"/>
    <property type="match status" value="1"/>
</dbReference>
<feature type="transmembrane region" description="Helical" evidence="1">
    <location>
        <begin position="123"/>
        <end position="141"/>
    </location>
</feature>
<dbReference type="InterPro" id="IPR052712">
    <property type="entry name" value="Acid_resist_chaperone_HdeD"/>
</dbReference>
<dbReference type="PANTHER" id="PTHR34989:SF1">
    <property type="entry name" value="PROTEIN HDED"/>
    <property type="match status" value="1"/>
</dbReference>
<feature type="transmembrane region" description="Helical" evidence="1">
    <location>
        <begin position="92"/>
        <end position="116"/>
    </location>
</feature>
<evidence type="ECO:0000313" key="2">
    <source>
        <dbReference type="EMBL" id="GIG19736.1"/>
    </source>
</evidence>
<dbReference type="GO" id="GO:0005886">
    <property type="term" value="C:plasma membrane"/>
    <property type="evidence" value="ECO:0007669"/>
    <property type="project" value="TreeGrafter"/>
</dbReference>
<keyword evidence="1" id="KW-0812">Transmembrane</keyword>
<protein>
    <recommendedName>
        <fullName evidence="4">Sulfate permease</fullName>
    </recommendedName>
</protein>
<accession>A0A919NY29</accession>
<keyword evidence="1" id="KW-0472">Membrane</keyword>
<dbReference type="InterPro" id="IPR005325">
    <property type="entry name" value="DUF308_memb"/>
</dbReference>
<dbReference type="RefSeq" id="WP_203747981.1">
    <property type="nucleotide sequence ID" value="NZ_BONK01000001.1"/>
</dbReference>
<dbReference type="AlphaFoldDB" id="A0A919NY29"/>
<keyword evidence="1" id="KW-1133">Transmembrane helix</keyword>
<feature type="transmembrane region" description="Helical" evidence="1">
    <location>
        <begin position="41"/>
        <end position="61"/>
    </location>
</feature>